<keyword evidence="1" id="KW-0175">Coiled coil</keyword>
<name>A0A914PWV1_9BILA</name>
<dbReference type="Proteomes" id="UP000887578">
    <property type="component" value="Unplaced"/>
</dbReference>
<reference evidence="4" key="1">
    <citation type="submission" date="2022-11" db="UniProtKB">
        <authorList>
            <consortium name="WormBaseParasite"/>
        </authorList>
    </citation>
    <scope>IDENTIFICATION</scope>
</reference>
<dbReference type="WBParaSite" id="PDA_v2.g19333.t1">
    <property type="protein sequence ID" value="PDA_v2.g19333.t1"/>
    <property type="gene ID" value="PDA_v2.g19333"/>
</dbReference>
<feature type="coiled-coil region" evidence="1">
    <location>
        <begin position="35"/>
        <end position="181"/>
    </location>
</feature>
<evidence type="ECO:0000256" key="2">
    <source>
        <dbReference type="SAM" id="MobiDB-lite"/>
    </source>
</evidence>
<evidence type="ECO:0000256" key="1">
    <source>
        <dbReference type="SAM" id="Coils"/>
    </source>
</evidence>
<keyword evidence="3" id="KW-1185">Reference proteome</keyword>
<feature type="region of interest" description="Disordered" evidence="2">
    <location>
        <begin position="1"/>
        <end position="35"/>
    </location>
</feature>
<dbReference type="AlphaFoldDB" id="A0A914PWV1"/>
<proteinExistence type="predicted"/>
<protein>
    <submittedName>
        <fullName evidence="4">Uncharacterized protein</fullName>
    </submittedName>
</protein>
<evidence type="ECO:0000313" key="3">
    <source>
        <dbReference type="Proteomes" id="UP000887578"/>
    </source>
</evidence>
<evidence type="ECO:0000313" key="4">
    <source>
        <dbReference type="WBParaSite" id="PDA_v2.g19333.t1"/>
    </source>
</evidence>
<organism evidence="3 4">
    <name type="scientific">Panagrolaimus davidi</name>
    <dbReference type="NCBI Taxonomy" id="227884"/>
    <lineage>
        <taxon>Eukaryota</taxon>
        <taxon>Metazoa</taxon>
        <taxon>Ecdysozoa</taxon>
        <taxon>Nematoda</taxon>
        <taxon>Chromadorea</taxon>
        <taxon>Rhabditida</taxon>
        <taxon>Tylenchina</taxon>
        <taxon>Panagrolaimomorpha</taxon>
        <taxon>Panagrolaimoidea</taxon>
        <taxon>Panagrolaimidae</taxon>
        <taxon>Panagrolaimus</taxon>
    </lineage>
</organism>
<sequence length="252" mass="29388">MPREIRSETQNVAGIKDEPNESSENQPPEKDIVEENELKSELEASKLQIGKLQSKLQNLEDIAKTDAQAMEDWKSKFEELKEENFNYLKQINDMRTKNDALQKQVDDYQKRIETITARYESLAEALRNLLSATLAVKRREKRILRLKKKRRNLKEEMQRKLREGQEELDRLQQELLDKKSTEINLKIETRKLMLKNVAGYEPGQVDDVINTLNEELKDVENLQRKYAHSICGCCKSKKSRTKSSDSSDSDSD</sequence>
<accession>A0A914PWV1</accession>